<name>A0A9W4SPU6_9GLOM</name>
<organism evidence="1 2">
    <name type="scientific">Funneliformis geosporum</name>
    <dbReference type="NCBI Taxonomy" id="1117311"/>
    <lineage>
        <taxon>Eukaryota</taxon>
        <taxon>Fungi</taxon>
        <taxon>Fungi incertae sedis</taxon>
        <taxon>Mucoromycota</taxon>
        <taxon>Glomeromycotina</taxon>
        <taxon>Glomeromycetes</taxon>
        <taxon>Glomerales</taxon>
        <taxon>Glomeraceae</taxon>
        <taxon>Funneliformis</taxon>
    </lineage>
</organism>
<proteinExistence type="predicted"/>
<dbReference type="EMBL" id="CAMKVN010001575">
    <property type="protein sequence ID" value="CAI2176901.1"/>
    <property type="molecule type" value="Genomic_DNA"/>
</dbReference>
<sequence length="75" mass="8300">MEIKGICSANLDPNIMFQERLYNYDKVSSGISSDSSSSKKNSTLAGVCYEEERGRSGINKFPPHEVVVKVEDNSL</sequence>
<evidence type="ECO:0000313" key="2">
    <source>
        <dbReference type="Proteomes" id="UP001153678"/>
    </source>
</evidence>
<keyword evidence="2" id="KW-1185">Reference proteome</keyword>
<dbReference type="AlphaFoldDB" id="A0A9W4SPU6"/>
<evidence type="ECO:0000313" key="1">
    <source>
        <dbReference type="EMBL" id="CAI2176901.1"/>
    </source>
</evidence>
<comment type="caution">
    <text evidence="1">The sequence shown here is derived from an EMBL/GenBank/DDBJ whole genome shotgun (WGS) entry which is preliminary data.</text>
</comment>
<accession>A0A9W4SPU6</accession>
<gene>
    <name evidence="1" type="ORF">FWILDA_LOCUS7816</name>
</gene>
<protein>
    <submittedName>
        <fullName evidence="1">15762_t:CDS:1</fullName>
    </submittedName>
</protein>
<reference evidence="1" key="1">
    <citation type="submission" date="2022-08" db="EMBL/GenBank/DDBJ databases">
        <authorList>
            <person name="Kallberg Y."/>
            <person name="Tangrot J."/>
            <person name="Rosling A."/>
        </authorList>
    </citation>
    <scope>NUCLEOTIDE SEQUENCE</scope>
    <source>
        <strain evidence="1">Wild A</strain>
    </source>
</reference>
<dbReference type="Proteomes" id="UP001153678">
    <property type="component" value="Unassembled WGS sequence"/>
</dbReference>